<sequence length="366" mass="41732">MVGWNRCRTRRGFYHGALRVMELSLHANATTTPKTRAYIQRSRKSVAQLAAELGVSETTIYRWRSRTTVEDRSHRPKNLTTSLSAVEERAVCELRTSLQLPLDDIVEVMQRCINAKLSRSAIHRCLQRNGISRLAKPDKPRAGVFESASIGFIHIDVKYLPALQRRTSYAFVAIDRATRYVFVEIHSRRDGTTATGFLERFLADFPHGVHTILTDNGAEFTDRFAVDKKNKPVGKPSGDHPFDRLCKQRAIEHRLTKPYHPQTNGLVERFDRRIAEAIGREHKRGSARRTFVNHADRDTFIARFVHDYNRTRLKCLGYLAPIQALANHTGPNTFAGTTPRLRAQAQPTTASRAGSPRRRRNRSRGR</sequence>
<reference evidence="3 4" key="1">
    <citation type="submission" date="2023-04" db="EMBL/GenBank/DDBJ databases">
        <title>Australian commercial rhizobial inoculants.</title>
        <authorList>
            <person name="Kohlmeier M.G."/>
            <person name="O'Hara G.W."/>
            <person name="Colombi E."/>
            <person name="Ramsay J.P."/>
            <person name="Terpolilli J."/>
        </authorList>
    </citation>
    <scope>NUCLEOTIDE SEQUENCE [LARGE SCALE GENOMIC DNA]</scope>
    <source>
        <strain evidence="3 4">CB627</strain>
    </source>
</reference>
<dbReference type="Pfam" id="PF13384">
    <property type="entry name" value="HTH_23"/>
    <property type="match status" value="1"/>
</dbReference>
<dbReference type="EMBL" id="CP121646">
    <property type="protein sequence ID" value="WFU60320.1"/>
    <property type="molecule type" value="Genomic_DNA"/>
</dbReference>
<evidence type="ECO:0000256" key="1">
    <source>
        <dbReference type="SAM" id="MobiDB-lite"/>
    </source>
</evidence>
<dbReference type="SUPFAM" id="SSF46689">
    <property type="entry name" value="Homeodomain-like"/>
    <property type="match status" value="1"/>
</dbReference>
<keyword evidence="4" id="KW-1185">Reference proteome</keyword>
<gene>
    <name evidence="3" type="ORF">QA636_22400</name>
</gene>
<dbReference type="NCBIfam" id="NF033577">
    <property type="entry name" value="transpos_IS481"/>
    <property type="match status" value="1"/>
</dbReference>
<dbReference type="InterPro" id="IPR009057">
    <property type="entry name" value="Homeodomain-like_sf"/>
</dbReference>
<dbReference type="InterPro" id="IPR012337">
    <property type="entry name" value="RNaseH-like_sf"/>
</dbReference>
<accession>A0ABY8J481</accession>
<feature type="region of interest" description="Disordered" evidence="1">
    <location>
        <begin position="331"/>
        <end position="366"/>
    </location>
</feature>
<dbReference type="Gene3D" id="3.30.420.10">
    <property type="entry name" value="Ribonuclease H-like superfamily/Ribonuclease H"/>
    <property type="match status" value="1"/>
</dbReference>
<name>A0ABY8J481_9BRAD</name>
<protein>
    <submittedName>
        <fullName evidence="3">IS481 family transposase</fullName>
    </submittedName>
</protein>
<dbReference type="PANTHER" id="PTHR35004">
    <property type="entry name" value="TRANSPOSASE RV3428C-RELATED"/>
    <property type="match status" value="1"/>
</dbReference>
<evidence type="ECO:0000259" key="2">
    <source>
        <dbReference type="Pfam" id="PF00665"/>
    </source>
</evidence>
<feature type="domain" description="Integrase catalytic" evidence="2">
    <location>
        <begin position="150"/>
        <end position="261"/>
    </location>
</feature>
<dbReference type="SUPFAM" id="SSF53098">
    <property type="entry name" value="Ribonuclease H-like"/>
    <property type="match status" value="1"/>
</dbReference>
<proteinExistence type="predicted"/>
<dbReference type="InterPro" id="IPR036397">
    <property type="entry name" value="RNaseH_sf"/>
</dbReference>
<organism evidence="3 4">
    <name type="scientific">Bradyrhizobium brasilense</name>
    <dbReference type="NCBI Taxonomy" id="1419277"/>
    <lineage>
        <taxon>Bacteria</taxon>
        <taxon>Pseudomonadati</taxon>
        <taxon>Pseudomonadota</taxon>
        <taxon>Alphaproteobacteria</taxon>
        <taxon>Hyphomicrobiales</taxon>
        <taxon>Nitrobacteraceae</taxon>
        <taxon>Bradyrhizobium</taxon>
    </lineage>
</organism>
<dbReference type="Proteomes" id="UP001221546">
    <property type="component" value="Chromosome"/>
</dbReference>
<evidence type="ECO:0000313" key="4">
    <source>
        <dbReference type="Proteomes" id="UP001221546"/>
    </source>
</evidence>
<dbReference type="RefSeq" id="WP_310884684.1">
    <property type="nucleotide sequence ID" value="NZ_CP121646.1"/>
</dbReference>
<evidence type="ECO:0000313" key="3">
    <source>
        <dbReference type="EMBL" id="WFU60320.1"/>
    </source>
</evidence>
<dbReference type="PANTHER" id="PTHR35004:SF6">
    <property type="entry name" value="TRANSPOSASE"/>
    <property type="match status" value="1"/>
</dbReference>
<dbReference type="InterPro" id="IPR001584">
    <property type="entry name" value="Integrase_cat-core"/>
</dbReference>
<dbReference type="Gene3D" id="1.10.10.60">
    <property type="entry name" value="Homeodomain-like"/>
    <property type="match status" value="1"/>
</dbReference>
<dbReference type="InterPro" id="IPR047656">
    <property type="entry name" value="IS481-like_transpos"/>
</dbReference>
<dbReference type="Pfam" id="PF00665">
    <property type="entry name" value="rve"/>
    <property type="match status" value="1"/>
</dbReference>
<feature type="compositionally biased region" description="Basic residues" evidence="1">
    <location>
        <begin position="355"/>
        <end position="366"/>
    </location>
</feature>